<dbReference type="AlphaFoldDB" id="A0A9P1IRV3"/>
<feature type="region of interest" description="Disordered" evidence="1">
    <location>
        <begin position="1"/>
        <end position="23"/>
    </location>
</feature>
<evidence type="ECO:0000313" key="3">
    <source>
        <dbReference type="Proteomes" id="UP001152747"/>
    </source>
</evidence>
<dbReference type="Proteomes" id="UP001152747">
    <property type="component" value="Unassembled WGS sequence"/>
</dbReference>
<organism evidence="2 3">
    <name type="scientific">Caenorhabditis angaria</name>
    <dbReference type="NCBI Taxonomy" id="860376"/>
    <lineage>
        <taxon>Eukaryota</taxon>
        <taxon>Metazoa</taxon>
        <taxon>Ecdysozoa</taxon>
        <taxon>Nematoda</taxon>
        <taxon>Chromadorea</taxon>
        <taxon>Rhabditida</taxon>
        <taxon>Rhabditina</taxon>
        <taxon>Rhabditomorpha</taxon>
        <taxon>Rhabditoidea</taxon>
        <taxon>Rhabditidae</taxon>
        <taxon>Peloderinae</taxon>
        <taxon>Caenorhabditis</taxon>
    </lineage>
</organism>
<evidence type="ECO:0000256" key="1">
    <source>
        <dbReference type="SAM" id="MobiDB-lite"/>
    </source>
</evidence>
<evidence type="ECO:0000313" key="2">
    <source>
        <dbReference type="EMBL" id="CAI5449047.1"/>
    </source>
</evidence>
<accession>A0A9P1IRV3</accession>
<gene>
    <name evidence="2" type="ORF">CAMP_LOCUS11684</name>
</gene>
<reference evidence="2" key="1">
    <citation type="submission" date="2022-11" db="EMBL/GenBank/DDBJ databases">
        <authorList>
            <person name="Kikuchi T."/>
        </authorList>
    </citation>
    <scope>NUCLEOTIDE SEQUENCE</scope>
    <source>
        <strain evidence="2">PS1010</strain>
    </source>
</reference>
<keyword evidence="3" id="KW-1185">Reference proteome</keyword>
<sequence>MSNVDELTKMASDGQLPEKHTRLQRTSYSNCTEKKQPCHSCCIDRSSKSCKKESGRMSFNIHSNGRKAEKPTRKRSFRVF</sequence>
<comment type="caution">
    <text evidence="2">The sequence shown here is derived from an EMBL/GenBank/DDBJ whole genome shotgun (WGS) entry which is preliminary data.</text>
</comment>
<protein>
    <submittedName>
        <fullName evidence="2">Uncharacterized protein</fullName>
    </submittedName>
</protein>
<name>A0A9P1IRV3_9PELO</name>
<dbReference type="EMBL" id="CANHGI010000004">
    <property type="protein sequence ID" value="CAI5449047.1"/>
    <property type="molecule type" value="Genomic_DNA"/>
</dbReference>
<proteinExistence type="predicted"/>